<comment type="caution">
    <text evidence="2">The sequence shown here is derived from an EMBL/GenBank/DDBJ whole genome shotgun (WGS) entry which is preliminary data.</text>
</comment>
<feature type="compositionally biased region" description="Polar residues" evidence="1">
    <location>
        <begin position="565"/>
        <end position="576"/>
    </location>
</feature>
<feature type="region of interest" description="Disordered" evidence="1">
    <location>
        <begin position="294"/>
        <end position="853"/>
    </location>
</feature>
<feature type="compositionally biased region" description="Low complexity" evidence="1">
    <location>
        <begin position="13"/>
        <end position="52"/>
    </location>
</feature>
<keyword evidence="3" id="KW-1185">Reference proteome</keyword>
<accession>A0ABR1JVW3</accession>
<evidence type="ECO:0000313" key="2">
    <source>
        <dbReference type="EMBL" id="KAK7468240.1"/>
    </source>
</evidence>
<feature type="compositionally biased region" description="Low complexity" evidence="1">
    <location>
        <begin position="689"/>
        <end position="699"/>
    </location>
</feature>
<reference evidence="2 3" key="1">
    <citation type="submission" date="2024-01" db="EMBL/GenBank/DDBJ databases">
        <title>A draft genome for the cacao thread blight pathogen Marasmiellus scandens.</title>
        <authorList>
            <person name="Baruah I.K."/>
            <person name="Leung J."/>
            <person name="Bukari Y."/>
            <person name="Amoako-Attah I."/>
            <person name="Meinhardt L.W."/>
            <person name="Bailey B.A."/>
            <person name="Cohen S.P."/>
        </authorList>
    </citation>
    <scope>NUCLEOTIDE SEQUENCE [LARGE SCALE GENOMIC DNA]</scope>
    <source>
        <strain evidence="2 3">GH-19</strain>
    </source>
</reference>
<feature type="compositionally biased region" description="Polar residues" evidence="1">
    <location>
        <begin position="609"/>
        <end position="622"/>
    </location>
</feature>
<feature type="compositionally biased region" description="Basic residues" evidence="1">
    <location>
        <begin position="195"/>
        <end position="206"/>
    </location>
</feature>
<dbReference type="EMBL" id="JBANRG010000003">
    <property type="protein sequence ID" value="KAK7468240.1"/>
    <property type="molecule type" value="Genomic_DNA"/>
</dbReference>
<feature type="compositionally biased region" description="Basic and acidic residues" evidence="1">
    <location>
        <begin position="590"/>
        <end position="603"/>
    </location>
</feature>
<feature type="compositionally biased region" description="Basic and acidic residues" evidence="1">
    <location>
        <begin position="387"/>
        <end position="396"/>
    </location>
</feature>
<protein>
    <submittedName>
        <fullName evidence="2">Uncharacterized protein</fullName>
    </submittedName>
</protein>
<feature type="region of interest" description="Disordered" evidence="1">
    <location>
        <begin position="195"/>
        <end position="251"/>
    </location>
</feature>
<evidence type="ECO:0000313" key="3">
    <source>
        <dbReference type="Proteomes" id="UP001498398"/>
    </source>
</evidence>
<feature type="compositionally biased region" description="Low complexity" evidence="1">
    <location>
        <begin position="832"/>
        <end position="844"/>
    </location>
</feature>
<sequence length="853" mass="90300">MASTTTRTAQEGSSSTFTTTTTTSSLSASHPSPNSSASNSLSTPSPTNSTSSYTDTRIVRFDNECVLIPELQRAHKNGLFKKPLMVTKSYSYTLPPLWKRRSNGNGSGTEGEDEPRSPSTLTGSPELVFKVPVPIFMAKSPRSPVSPSMAPLPPCLVYRAPSNSRSPQIPPRRIQRRSSLPLPLDVVSVSHAHLHPHTHTHSHTHSHSPVLTPSSNPNKSPSKSPKLDKTDKDKDKDVTPETVPLRPCCPQCYPATENSVKDLIDGKKDEWQERWTRGAKKRRSVSLDETSMGYSVFGDVSNSNPGPSYAPSEEASGTRNTDGYADATEEAARPGSSGSSSGFAAVSLPTPGHPTHRHERAVVSSRAMSIHVDEVDKRRRLSALTEVSREGSRDNSRAGSRAGSRTASKENLLEHNRIWEMGSSNATEAESDDKSTSSSSANKPPLSPIRTQIPPHLSHKHSPSSSPTSLNSFSSASRYKSPRNVPIKPLLDEDEDEDQLFPLPSPRRTPSNSPSGSPLGSVRGSPAPSPVPSPGASTSQVNLVSTSSNTNAKGRVMMNPAASASRDSLVQVISSTMEKESESILGQSLSRKDKTPVGGRCEKGLLTPESPSNIPMSTSPPSFSAIGASGGRVSPVPTIPRSPSPLRHSHSGEGYSEDDGSVEPSVESTGNDSEEKELVDAREASFQGITPTTPSIARPIPIPIPPSTSLSTNENLSTSPNPDPNPSPSPLTSFRKLFNRGHSQQTSASGSESAFEDEDPVESSQQQQQPRPGQTPKRTLSISTSNLGLSTPSTSGKSPISPSASAEVGTTRRASTRRRPSLQSAVAGVLKGVSSMGTISMGGTSSMGGVGGA</sequence>
<feature type="compositionally biased region" description="Polar residues" evidence="1">
    <location>
        <begin position="1"/>
        <end position="12"/>
    </location>
</feature>
<feature type="compositionally biased region" description="Low complexity" evidence="1">
    <location>
        <begin position="707"/>
        <end position="720"/>
    </location>
</feature>
<feature type="region of interest" description="Disordered" evidence="1">
    <location>
        <begin position="1"/>
        <end position="55"/>
    </location>
</feature>
<dbReference type="Proteomes" id="UP001498398">
    <property type="component" value="Unassembled WGS sequence"/>
</dbReference>
<proteinExistence type="predicted"/>
<feature type="compositionally biased region" description="Low complexity" evidence="1">
    <location>
        <begin position="500"/>
        <end position="526"/>
    </location>
</feature>
<feature type="compositionally biased region" description="Basic and acidic residues" evidence="1">
    <location>
        <begin position="407"/>
        <end position="418"/>
    </location>
</feature>
<feature type="compositionally biased region" description="Polar residues" evidence="1">
    <location>
        <begin position="538"/>
        <end position="552"/>
    </location>
</feature>
<feature type="compositionally biased region" description="Polar residues" evidence="1">
    <location>
        <begin position="741"/>
        <end position="752"/>
    </location>
</feature>
<feature type="compositionally biased region" description="Low complexity" evidence="1">
    <location>
        <begin position="207"/>
        <end position="224"/>
    </location>
</feature>
<evidence type="ECO:0000256" key="1">
    <source>
        <dbReference type="SAM" id="MobiDB-lite"/>
    </source>
</evidence>
<feature type="compositionally biased region" description="Basic and acidic residues" evidence="1">
    <location>
        <begin position="225"/>
        <end position="239"/>
    </location>
</feature>
<gene>
    <name evidence="2" type="ORF">VKT23_002749</name>
</gene>
<feature type="compositionally biased region" description="Polar residues" evidence="1">
    <location>
        <begin position="770"/>
        <end position="804"/>
    </location>
</feature>
<name>A0ABR1JVW3_9AGAR</name>
<organism evidence="2 3">
    <name type="scientific">Marasmiellus scandens</name>
    <dbReference type="NCBI Taxonomy" id="2682957"/>
    <lineage>
        <taxon>Eukaryota</taxon>
        <taxon>Fungi</taxon>
        <taxon>Dikarya</taxon>
        <taxon>Basidiomycota</taxon>
        <taxon>Agaricomycotina</taxon>
        <taxon>Agaricomycetes</taxon>
        <taxon>Agaricomycetidae</taxon>
        <taxon>Agaricales</taxon>
        <taxon>Marasmiineae</taxon>
        <taxon>Omphalotaceae</taxon>
        <taxon>Marasmiellus</taxon>
    </lineage>
</organism>
<feature type="region of interest" description="Disordered" evidence="1">
    <location>
        <begin position="95"/>
        <end position="125"/>
    </location>
</feature>
<feature type="compositionally biased region" description="Low complexity" evidence="1">
    <location>
        <begin position="463"/>
        <end position="477"/>
    </location>
</feature>